<dbReference type="AlphaFoldDB" id="A0A0F9HJY7"/>
<proteinExistence type="predicted"/>
<organism evidence="1">
    <name type="scientific">marine sediment metagenome</name>
    <dbReference type="NCBI Taxonomy" id="412755"/>
    <lineage>
        <taxon>unclassified sequences</taxon>
        <taxon>metagenomes</taxon>
        <taxon>ecological metagenomes</taxon>
    </lineage>
</organism>
<sequence>MSKIPTRALDKKVNPSGFIQQDIERHIQKEYPTSKLKDMLGKKMPKGVILLRSGKNLKPDINIAVPFAKGRKTSQKTISSRCQKVAQIISQTFSHYVVVVIAESGKLAQGYFNIYSNQELLK</sequence>
<accession>A0A0F9HJY7</accession>
<comment type="caution">
    <text evidence="1">The sequence shown here is derived from an EMBL/GenBank/DDBJ whole genome shotgun (WGS) entry which is preliminary data.</text>
</comment>
<name>A0A0F9HJY7_9ZZZZ</name>
<evidence type="ECO:0000313" key="1">
    <source>
        <dbReference type="EMBL" id="KKM15631.1"/>
    </source>
</evidence>
<dbReference type="EMBL" id="LAZR01014860">
    <property type="protein sequence ID" value="KKM15631.1"/>
    <property type="molecule type" value="Genomic_DNA"/>
</dbReference>
<gene>
    <name evidence="1" type="ORF">LCGC14_1694080</name>
</gene>
<reference evidence="1" key="1">
    <citation type="journal article" date="2015" name="Nature">
        <title>Complex archaea that bridge the gap between prokaryotes and eukaryotes.</title>
        <authorList>
            <person name="Spang A."/>
            <person name="Saw J.H."/>
            <person name="Jorgensen S.L."/>
            <person name="Zaremba-Niedzwiedzka K."/>
            <person name="Martijn J."/>
            <person name="Lind A.E."/>
            <person name="van Eijk R."/>
            <person name="Schleper C."/>
            <person name="Guy L."/>
            <person name="Ettema T.J."/>
        </authorList>
    </citation>
    <scope>NUCLEOTIDE SEQUENCE</scope>
</reference>
<protein>
    <submittedName>
        <fullName evidence="1">Uncharacterized protein</fullName>
    </submittedName>
</protein>